<accession>A0A0U4BJF6</accession>
<evidence type="ECO:0000256" key="2">
    <source>
        <dbReference type="SAM" id="SignalP"/>
    </source>
</evidence>
<dbReference type="InterPro" id="IPR000782">
    <property type="entry name" value="FAS1_domain"/>
</dbReference>
<keyword evidence="5" id="KW-1185">Reference proteome</keyword>
<protein>
    <recommendedName>
        <fullName evidence="3">FAS1 domain-containing protein</fullName>
    </recommendedName>
</protein>
<feature type="chain" id="PRO_5006847241" description="FAS1 domain-containing protein" evidence="2">
    <location>
        <begin position="23"/>
        <end position="279"/>
    </location>
</feature>
<organism evidence="4 5">
    <name type="scientific">Hymenobacter sedentarius</name>
    <dbReference type="NCBI Taxonomy" id="1411621"/>
    <lineage>
        <taxon>Bacteria</taxon>
        <taxon>Pseudomonadati</taxon>
        <taxon>Bacteroidota</taxon>
        <taxon>Cytophagia</taxon>
        <taxon>Cytophagales</taxon>
        <taxon>Hymenobacteraceae</taxon>
        <taxon>Hymenobacter</taxon>
    </lineage>
</organism>
<gene>
    <name evidence="4" type="ORF">AUC43_17495</name>
</gene>
<feature type="compositionally biased region" description="Basic and acidic residues" evidence="1">
    <location>
        <begin position="53"/>
        <end position="67"/>
    </location>
</feature>
<evidence type="ECO:0000256" key="1">
    <source>
        <dbReference type="SAM" id="MobiDB-lite"/>
    </source>
</evidence>
<dbReference type="RefSeq" id="WP_068196657.1">
    <property type="nucleotide sequence ID" value="NZ_CP013909.1"/>
</dbReference>
<reference evidence="4 5" key="1">
    <citation type="submission" date="2015-12" db="EMBL/GenBank/DDBJ databases">
        <authorList>
            <person name="Shamseldin A."/>
            <person name="Moawad H."/>
            <person name="Abd El-Rahim W.M."/>
            <person name="Sadowsky M.J."/>
        </authorList>
    </citation>
    <scope>NUCLEOTIDE SEQUENCE [LARGE SCALE GENOMIC DNA]</scope>
    <source>
        <strain evidence="4 5">DG5B</strain>
    </source>
</reference>
<evidence type="ECO:0000313" key="5">
    <source>
        <dbReference type="Proteomes" id="UP000059542"/>
    </source>
</evidence>
<dbReference type="PROSITE" id="PS50213">
    <property type="entry name" value="FAS1"/>
    <property type="match status" value="1"/>
</dbReference>
<feature type="compositionally biased region" description="Low complexity" evidence="1">
    <location>
        <begin position="75"/>
        <end position="87"/>
    </location>
</feature>
<feature type="region of interest" description="Disordered" evidence="1">
    <location>
        <begin position="53"/>
        <end position="93"/>
    </location>
</feature>
<evidence type="ECO:0000313" key="4">
    <source>
        <dbReference type="EMBL" id="ALW86715.1"/>
    </source>
</evidence>
<dbReference type="AlphaFoldDB" id="A0A0U4BJF6"/>
<feature type="domain" description="FAS1" evidence="3">
    <location>
        <begin position="138"/>
        <end position="275"/>
    </location>
</feature>
<dbReference type="Gene3D" id="2.30.180.10">
    <property type="entry name" value="FAS1 domain"/>
    <property type="match status" value="1"/>
</dbReference>
<dbReference type="SUPFAM" id="SSF82153">
    <property type="entry name" value="FAS1 domain"/>
    <property type="match status" value="1"/>
</dbReference>
<name>A0A0U4BJF6_9BACT</name>
<dbReference type="PANTHER" id="PTHR10900">
    <property type="entry name" value="PERIOSTIN-RELATED"/>
    <property type="match status" value="1"/>
</dbReference>
<dbReference type="PANTHER" id="PTHR10900:SF77">
    <property type="entry name" value="FI19380P1"/>
    <property type="match status" value="1"/>
</dbReference>
<dbReference type="InterPro" id="IPR050904">
    <property type="entry name" value="Adhesion/Biosynth-related"/>
</dbReference>
<dbReference type="STRING" id="1411621.AUC43_17495"/>
<proteinExistence type="predicted"/>
<dbReference type="Proteomes" id="UP000059542">
    <property type="component" value="Chromosome"/>
</dbReference>
<dbReference type="EMBL" id="CP013909">
    <property type="protein sequence ID" value="ALW86715.1"/>
    <property type="molecule type" value="Genomic_DNA"/>
</dbReference>
<feature type="signal peptide" evidence="2">
    <location>
        <begin position="1"/>
        <end position="22"/>
    </location>
</feature>
<dbReference type="GO" id="GO:0005615">
    <property type="term" value="C:extracellular space"/>
    <property type="evidence" value="ECO:0007669"/>
    <property type="project" value="TreeGrafter"/>
</dbReference>
<dbReference type="KEGG" id="hyg:AUC43_17495"/>
<dbReference type="SMART" id="SM00554">
    <property type="entry name" value="FAS1"/>
    <property type="match status" value="1"/>
</dbReference>
<dbReference type="FunFam" id="2.30.180.10:FF:000019">
    <property type="entry name" value="Cell surface lipoprotein"/>
    <property type="match status" value="1"/>
</dbReference>
<keyword evidence="2" id="KW-0732">Signal</keyword>
<sequence length="279" mass="27555">MNLKPFLATLALSAAIAAPAFAQDVVKAKSDAEKTKTKVDGTTTKTKMADDGKMKVKGKSDAGDKMKAKTKPRADGTMSGSATSSGDMGTGATGTGAAGATGMGATGTGATGTGATGAGAMGTGTGGVMVGGAMMTADKDIVDNAAGSSDHTTLVAAVKAAGLAETLKGAGPFTVFAPTNAAFDKLPAGTMNSLVTPGMKPTLTKILTYHVVPGRYTAGNLTPGQVLTTVEGEQLIVMKNGNGVMIKDAKGGMARVTIPDVISSNGVTHVIDTVLMPAK</sequence>
<dbReference type="Pfam" id="PF02469">
    <property type="entry name" value="Fasciclin"/>
    <property type="match status" value="1"/>
</dbReference>
<dbReference type="InterPro" id="IPR036378">
    <property type="entry name" value="FAS1_dom_sf"/>
</dbReference>
<evidence type="ECO:0000259" key="3">
    <source>
        <dbReference type="PROSITE" id="PS50213"/>
    </source>
</evidence>